<sequence length="31" mass="3261">GLVLLRFGDGHREGHDEKAPEKGVGMLDLGG</sequence>
<organism evidence="2">
    <name type="scientific">Tanacetum cinerariifolium</name>
    <name type="common">Dalmatian daisy</name>
    <name type="synonym">Chrysanthemum cinerariifolium</name>
    <dbReference type="NCBI Taxonomy" id="118510"/>
    <lineage>
        <taxon>Eukaryota</taxon>
        <taxon>Viridiplantae</taxon>
        <taxon>Streptophyta</taxon>
        <taxon>Embryophyta</taxon>
        <taxon>Tracheophyta</taxon>
        <taxon>Spermatophyta</taxon>
        <taxon>Magnoliopsida</taxon>
        <taxon>eudicotyledons</taxon>
        <taxon>Gunneridae</taxon>
        <taxon>Pentapetalae</taxon>
        <taxon>asterids</taxon>
        <taxon>campanulids</taxon>
        <taxon>Asterales</taxon>
        <taxon>Asteraceae</taxon>
        <taxon>Asteroideae</taxon>
        <taxon>Anthemideae</taxon>
        <taxon>Anthemidinae</taxon>
        <taxon>Tanacetum</taxon>
    </lineage>
</organism>
<gene>
    <name evidence="2" type="ORF">Tci_928753</name>
</gene>
<protein>
    <submittedName>
        <fullName evidence="2">Uncharacterized protein</fullName>
    </submittedName>
</protein>
<dbReference type="EMBL" id="BKCJ011833281">
    <property type="protein sequence ID" value="GFD56784.1"/>
    <property type="molecule type" value="Genomic_DNA"/>
</dbReference>
<evidence type="ECO:0000256" key="1">
    <source>
        <dbReference type="SAM" id="MobiDB-lite"/>
    </source>
</evidence>
<evidence type="ECO:0000313" key="2">
    <source>
        <dbReference type="EMBL" id="GFD56784.1"/>
    </source>
</evidence>
<accession>A0A699XJW1</accession>
<feature type="compositionally biased region" description="Basic and acidic residues" evidence="1">
    <location>
        <begin position="8"/>
        <end position="21"/>
    </location>
</feature>
<proteinExistence type="predicted"/>
<feature type="non-terminal residue" evidence="2">
    <location>
        <position position="1"/>
    </location>
</feature>
<name>A0A699XJW1_TANCI</name>
<feature type="region of interest" description="Disordered" evidence="1">
    <location>
        <begin position="1"/>
        <end position="31"/>
    </location>
</feature>
<comment type="caution">
    <text evidence="2">The sequence shown here is derived from an EMBL/GenBank/DDBJ whole genome shotgun (WGS) entry which is preliminary data.</text>
</comment>
<dbReference type="AlphaFoldDB" id="A0A699XJW1"/>
<reference evidence="2" key="1">
    <citation type="journal article" date="2019" name="Sci. Rep.">
        <title>Draft genome of Tanacetum cinerariifolium, the natural source of mosquito coil.</title>
        <authorList>
            <person name="Yamashiro T."/>
            <person name="Shiraishi A."/>
            <person name="Satake H."/>
            <person name="Nakayama K."/>
        </authorList>
    </citation>
    <scope>NUCLEOTIDE SEQUENCE</scope>
</reference>